<dbReference type="RefSeq" id="WP_088028771.1">
    <property type="nucleotide sequence ID" value="NZ_FWZD01000055.1"/>
</dbReference>
<reference evidence="2" key="1">
    <citation type="submission" date="2017-04" db="EMBL/GenBank/DDBJ databases">
        <authorList>
            <person name="Criscuolo A."/>
        </authorList>
    </citation>
    <scope>NUCLEOTIDE SEQUENCE [LARGE SCALE GENOMIC DNA]</scope>
</reference>
<proteinExistence type="predicted"/>
<dbReference type="InterPro" id="IPR006490">
    <property type="entry name" value="Maj_tail_phi13"/>
</dbReference>
<dbReference type="Proteomes" id="UP000194439">
    <property type="component" value="Unassembled WGS sequence"/>
</dbReference>
<protein>
    <recommendedName>
        <fullName evidence="3">Phage tail protein</fullName>
    </recommendedName>
</protein>
<organism evidence="1 2">
    <name type="scientific">Bacillus mobilis</name>
    <dbReference type="NCBI Taxonomy" id="2026190"/>
    <lineage>
        <taxon>Bacteria</taxon>
        <taxon>Bacillati</taxon>
        <taxon>Bacillota</taxon>
        <taxon>Bacilli</taxon>
        <taxon>Bacillales</taxon>
        <taxon>Bacillaceae</taxon>
        <taxon>Bacillus</taxon>
        <taxon>Bacillus cereus group</taxon>
    </lineage>
</organism>
<evidence type="ECO:0000313" key="1">
    <source>
        <dbReference type="EMBL" id="SME15609.1"/>
    </source>
</evidence>
<gene>
    <name evidence="1" type="ORF">BACERE00185_03081</name>
</gene>
<dbReference type="NCBIfam" id="TIGR01603">
    <property type="entry name" value="maj_tail_phi13"/>
    <property type="match status" value="1"/>
</dbReference>
<evidence type="ECO:0008006" key="3">
    <source>
        <dbReference type="Google" id="ProtNLM"/>
    </source>
</evidence>
<dbReference type="EMBL" id="FWZD01000055">
    <property type="protein sequence ID" value="SME15609.1"/>
    <property type="molecule type" value="Genomic_DNA"/>
</dbReference>
<name>A0A1Y5ZWY1_9BACI</name>
<evidence type="ECO:0000313" key="2">
    <source>
        <dbReference type="Proteomes" id="UP000194439"/>
    </source>
</evidence>
<dbReference type="AlphaFoldDB" id="A0A1Y5ZWY1"/>
<accession>A0A1Y5ZWY1</accession>
<sequence length="192" mass="21110">MPENKVVFGLKKVHYSVITEDETGKITYGTVGKLPGAVEMKLDPKGEQTDFYADDSNYYTESSNQGYEGTLNIANITEAFRTDVLGEVLDETDKVITEVSNAKIKKIALMFEFDGDVKATRHVMYNVSVARPSIGSSTKSDKTEPTTTELKFVASQHPESLKVKTSTTVGTPAAIYDAWYTKVYEKTAPQGA</sequence>